<name>A0AA38L716_TAXCH</name>
<dbReference type="Proteomes" id="UP000824469">
    <property type="component" value="Unassembled WGS sequence"/>
</dbReference>
<reference evidence="1 2" key="1">
    <citation type="journal article" date="2021" name="Nat. Plants">
        <title>The Taxus genome provides insights into paclitaxel biosynthesis.</title>
        <authorList>
            <person name="Xiong X."/>
            <person name="Gou J."/>
            <person name="Liao Q."/>
            <person name="Li Y."/>
            <person name="Zhou Q."/>
            <person name="Bi G."/>
            <person name="Li C."/>
            <person name="Du R."/>
            <person name="Wang X."/>
            <person name="Sun T."/>
            <person name="Guo L."/>
            <person name="Liang H."/>
            <person name="Lu P."/>
            <person name="Wu Y."/>
            <person name="Zhang Z."/>
            <person name="Ro D.K."/>
            <person name="Shang Y."/>
            <person name="Huang S."/>
            <person name="Yan J."/>
        </authorList>
    </citation>
    <scope>NUCLEOTIDE SEQUENCE [LARGE SCALE GENOMIC DNA]</scope>
    <source>
        <strain evidence="1">Ta-2019</strain>
    </source>
</reference>
<feature type="non-terminal residue" evidence="1">
    <location>
        <position position="1"/>
    </location>
</feature>
<dbReference type="AlphaFoldDB" id="A0AA38L716"/>
<sequence>VWRQVKATVVLGGYLAACNREFDCDCNNLSILLNFTRNTRSLLAHTVWIVLVALGCTGNGEKDVKDWYGWWQSCWLSIEAAMKCSSEKGCQRYSTKEMETLHGWQGFVLKHFSEEGCQLSSTEEMETFHYWQAIAETWRGSDYDQEETDLD</sequence>
<organism evidence="1 2">
    <name type="scientific">Taxus chinensis</name>
    <name type="common">Chinese yew</name>
    <name type="synonym">Taxus wallichiana var. chinensis</name>
    <dbReference type="NCBI Taxonomy" id="29808"/>
    <lineage>
        <taxon>Eukaryota</taxon>
        <taxon>Viridiplantae</taxon>
        <taxon>Streptophyta</taxon>
        <taxon>Embryophyta</taxon>
        <taxon>Tracheophyta</taxon>
        <taxon>Spermatophyta</taxon>
        <taxon>Pinopsida</taxon>
        <taxon>Pinidae</taxon>
        <taxon>Conifers II</taxon>
        <taxon>Cupressales</taxon>
        <taxon>Taxaceae</taxon>
        <taxon>Taxus</taxon>
    </lineage>
</organism>
<proteinExistence type="predicted"/>
<accession>A0AA38L716</accession>
<evidence type="ECO:0000313" key="1">
    <source>
        <dbReference type="EMBL" id="KAH9310145.1"/>
    </source>
</evidence>
<comment type="caution">
    <text evidence="1">The sequence shown here is derived from an EMBL/GenBank/DDBJ whole genome shotgun (WGS) entry which is preliminary data.</text>
</comment>
<protein>
    <submittedName>
        <fullName evidence="1">Uncharacterized protein</fullName>
    </submittedName>
</protein>
<gene>
    <name evidence="1" type="ORF">KI387_038056</name>
</gene>
<evidence type="ECO:0000313" key="2">
    <source>
        <dbReference type="Proteomes" id="UP000824469"/>
    </source>
</evidence>
<dbReference type="EMBL" id="JAHRHJ020000007">
    <property type="protein sequence ID" value="KAH9310145.1"/>
    <property type="molecule type" value="Genomic_DNA"/>
</dbReference>
<keyword evidence="2" id="KW-1185">Reference proteome</keyword>